<dbReference type="OrthoDB" id="3051990at2759"/>
<evidence type="ECO:0000313" key="3">
    <source>
        <dbReference type="EMBL" id="KAF7346677.1"/>
    </source>
</evidence>
<dbReference type="Proteomes" id="UP000623467">
    <property type="component" value="Unassembled WGS sequence"/>
</dbReference>
<evidence type="ECO:0000259" key="2">
    <source>
        <dbReference type="Pfam" id="PF20153"/>
    </source>
</evidence>
<gene>
    <name evidence="3" type="ORF">MSAN_01805500</name>
</gene>
<keyword evidence="1" id="KW-0812">Transmembrane</keyword>
<dbReference type="AlphaFoldDB" id="A0A8H7CSJ7"/>
<feature type="transmembrane region" description="Helical" evidence="1">
    <location>
        <begin position="125"/>
        <end position="148"/>
    </location>
</feature>
<dbReference type="Pfam" id="PF20153">
    <property type="entry name" value="DUF6535"/>
    <property type="match status" value="1"/>
</dbReference>
<keyword evidence="4" id="KW-1185">Reference proteome</keyword>
<feature type="transmembrane region" description="Helical" evidence="1">
    <location>
        <begin position="94"/>
        <end position="113"/>
    </location>
</feature>
<keyword evidence="1" id="KW-1133">Transmembrane helix</keyword>
<reference evidence="3" key="1">
    <citation type="submission" date="2020-05" db="EMBL/GenBank/DDBJ databases">
        <title>Mycena genomes resolve the evolution of fungal bioluminescence.</title>
        <authorList>
            <person name="Tsai I.J."/>
        </authorList>
    </citation>
    <scope>NUCLEOTIDE SEQUENCE</scope>
    <source>
        <strain evidence="3">160909Yilan</strain>
    </source>
</reference>
<evidence type="ECO:0000256" key="1">
    <source>
        <dbReference type="SAM" id="Phobius"/>
    </source>
</evidence>
<dbReference type="EMBL" id="JACAZH010000018">
    <property type="protein sequence ID" value="KAF7346677.1"/>
    <property type="molecule type" value="Genomic_DNA"/>
</dbReference>
<feature type="domain" description="DUF6535" evidence="2">
    <location>
        <begin position="126"/>
        <end position="212"/>
    </location>
</feature>
<accession>A0A8H7CSJ7</accession>
<proteinExistence type="predicted"/>
<feature type="transmembrane region" description="Helical" evidence="1">
    <location>
        <begin position="217"/>
        <end position="241"/>
    </location>
</feature>
<protein>
    <recommendedName>
        <fullName evidence="2">DUF6535 domain-containing protein</fullName>
    </recommendedName>
</protein>
<organism evidence="3 4">
    <name type="scientific">Mycena sanguinolenta</name>
    <dbReference type="NCBI Taxonomy" id="230812"/>
    <lineage>
        <taxon>Eukaryota</taxon>
        <taxon>Fungi</taxon>
        <taxon>Dikarya</taxon>
        <taxon>Basidiomycota</taxon>
        <taxon>Agaricomycotina</taxon>
        <taxon>Agaricomycetes</taxon>
        <taxon>Agaricomycetidae</taxon>
        <taxon>Agaricales</taxon>
        <taxon>Marasmiineae</taxon>
        <taxon>Mycenaceae</taxon>
        <taxon>Mycena</taxon>
    </lineage>
</organism>
<keyword evidence="1" id="KW-0472">Membrane</keyword>
<evidence type="ECO:0000313" key="4">
    <source>
        <dbReference type="Proteomes" id="UP000623467"/>
    </source>
</evidence>
<name>A0A8H7CSJ7_9AGAR</name>
<sequence length="577" mass="65429">MLANAEANPASASDNDKMITVLQTCFQDLMRKQGEQFKRQVDQSEMIHKAIKALKTKEPVIDKDTAFWNNYKTLADEYDREFQQKYGSDLDTTLIFAGLFSAVSSAFIIQIQPQFTEPGSLTTKVLLAQCMLYVSLFTTLLAALFAVLGKQWMMNYQTAGVKGTIDERGRERQRKLDSIHKWKFEAILQTFPLLLQLALLLFGTALSIYLWPINHSIALIALVFTAIGFSSYILVLALAIVSRDSPFQIPLAPFLIKLLSASYHISKSTVSLGWKLTRPMRCFLWRLLPDNQRLGASFAAVWDCTKLIGQVLGVVLEDFWDALTSTQTDSLMSILMEPSESASAVLWALDTSTDPLTIDLAAGVGIGLRWPLGLNHSDLDSPLARLEHRFLMCFRWEAEVEPTTQEIVTTLIEINQGQMRHAIYCGKVYCSLRLISRALKAPPTKHNPYYGRLLPCSSFLANHTNTNELSQLITVVQLLTESPRWVLNWSSSDDINWALHVIPSLYVNSPELNSSEWLEHFLGQFEVENRPELDESSFANYLCCINTMLSPMDDNRTMLVKDKRYEYLLPSVYNQYR</sequence>
<dbReference type="InterPro" id="IPR045338">
    <property type="entry name" value="DUF6535"/>
</dbReference>
<feature type="transmembrane region" description="Helical" evidence="1">
    <location>
        <begin position="191"/>
        <end position="211"/>
    </location>
</feature>
<comment type="caution">
    <text evidence="3">The sequence shown here is derived from an EMBL/GenBank/DDBJ whole genome shotgun (WGS) entry which is preliminary data.</text>
</comment>